<protein>
    <submittedName>
        <fullName evidence="2">Uncharacterized protein</fullName>
    </submittedName>
</protein>
<reference evidence="2" key="1">
    <citation type="submission" date="2018-06" db="EMBL/GenBank/DDBJ databases">
        <authorList>
            <person name="Zhirakovskaya E."/>
        </authorList>
    </citation>
    <scope>NUCLEOTIDE SEQUENCE</scope>
</reference>
<name>A0A3B1DEU7_9ZZZZ</name>
<organism evidence="2">
    <name type="scientific">hydrothermal vent metagenome</name>
    <dbReference type="NCBI Taxonomy" id="652676"/>
    <lineage>
        <taxon>unclassified sequences</taxon>
        <taxon>metagenomes</taxon>
        <taxon>ecological metagenomes</taxon>
    </lineage>
</organism>
<dbReference type="AlphaFoldDB" id="A0A3B1DEU7"/>
<evidence type="ECO:0000256" key="1">
    <source>
        <dbReference type="SAM" id="Phobius"/>
    </source>
</evidence>
<keyword evidence="1" id="KW-0812">Transmembrane</keyword>
<sequence length="829" mass="90197">MHGWHDRVGGRLAGWLLMAAVVCGVLVPVGAQTAIPEEYASRSVARIALLDLRTRPHPSPDDYLVAERLLALASAFQPEDAELVRGRIRAAWAAGDSDLIESLTQELLRLDPGDTVAQLRLASSRIGRIQTVEDRLAAYDRFLGSGGAGIDPSVRSRLALDAAMLQRETGNLTGYADRLALATQLDSSNKEAASLAWSSFGPMQETRVGRIELLLNLLMADPTDPNVYQQLAIELTMAGAFEQAQRFHAIAFALYGAEGAPEREGLAIESVVIRWQVEGPEAVVASLNMELAIMRQQAASLIVQYEQARMPTDSLTQPEEIVLSSLFNHIRLVAALMAEDEETITQTLADMTRMFEKSLEQAGALTELSSPQERARQTAEIWGELSQHLIAISWAGLQTEALDTWSRRAADMLGEDSSPAVMLGAWRELRLGDPVKAEAMFRSVQDETPLNRVGLGLSLEANGKVDEAVEVYRALATEKPMSLSGVWSRDQHRKLTGIDPMATPERAAAARLGDGVPAWVDRMTREPRTFMGLRVEMVESAVGATEPAWVRLRLTNLSPIPLAVGGDRPMNSRLLLVPRLQVGTADEFSRALPEVIELDHRLRLLPTESIDVVVLPDAGVAGWFAEVGAIETIRERWRVLQGYQLDAAGVPVPGHLCLETETGRLGRAPLLLRHVSPIELADALEAAGQAELPEVVAAIRARALLVPGAAYRLSQDDLQRLAGIAAERYPKLPLASRAMMLAVLPSAFLAPGMEAFDTAALAERDPMLVPVALVTRVREADDPVLLGWLESETDGIGAIARALRNRLQTPDPTFSRLEAATLRATDDVK</sequence>
<proteinExistence type="predicted"/>
<accession>A0A3B1DEU7</accession>
<evidence type="ECO:0000313" key="2">
    <source>
        <dbReference type="EMBL" id="VAX39322.1"/>
    </source>
</evidence>
<feature type="transmembrane region" description="Helical" evidence="1">
    <location>
        <begin position="12"/>
        <end position="31"/>
    </location>
</feature>
<dbReference type="Gene3D" id="1.25.40.10">
    <property type="entry name" value="Tetratricopeptide repeat domain"/>
    <property type="match status" value="1"/>
</dbReference>
<keyword evidence="1" id="KW-1133">Transmembrane helix</keyword>
<dbReference type="EMBL" id="UOGK01000221">
    <property type="protein sequence ID" value="VAX39322.1"/>
    <property type="molecule type" value="Genomic_DNA"/>
</dbReference>
<dbReference type="SUPFAM" id="SSF48452">
    <property type="entry name" value="TPR-like"/>
    <property type="match status" value="1"/>
</dbReference>
<dbReference type="InterPro" id="IPR011990">
    <property type="entry name" value="TPR-like_helical_dom_sf"/>
</dbReference>
<keyword evidence="1" id="KW-0472">Membrane</keyword>
<gene>
    <name evidence="2" type="ORF">MNBD_PLANCTO03-1919</name>
</gene>